<gene>
    <name evidence="1" type="ORF">HUO12_14100</name>
</gene>
<keyword evidence="2" id="KW-1185">Reference proteome</keyword>
<dbReference type="AlphaFoldDB" id="A0A850HCS7"/>
<name>A0A850HCS7_9SPHN</name>
<sequence length="160" mass="17395">MNPSVDDRLNSVLRALETVVLPALPPEASLAQEQVMLAMGHLQIIQAQRDVTPAFEQGELEDISILARAMLEVSEAPEAVSTARQALISALESDVALARNKAEAIRSAIDGLLVAARQAGAKEYHRELARIILPMGRERARKDREWFAPMGFDIELSAGG</sequence>
<organism evidence="1 2">
    <name type="scientific">Altererythrobacter lutimaris</name>
    <dbReference type="NCBI Taxonomy" id="2743979"/>
    <lineage>
        <taxon>Bacteria</taxon>
        <taxon>Pseudomonadati</taxon>
        <taxon>Pseudomonadota</taxon>
        <taxon>Alphaproteobacteria</taxon>
        <taxon>Sphingomonadales</taxon>
        <taxon>Erythrobacteraceae</taxon>
        <taxon>Altererythrobacter</taxon>
    </lineage>
</organism>
<comment type="caution">
    <text evidence="1">The sequence shown here is derived from an EMBL/GenBank/DDBJ whole genome shotgun (WGS) entry which is preliminary data.</text>
</comment>
<reference evidence="1 2" key="1">
    <citation type="submission" date="2020-06" db="EMBL/GenBank/DDBJ databases">
        <title>Altererythrobacter lutimaris sp. nov., a marine bacterium isolated from a tidal flat.</title>
        <authorList>
            <person name="Kim D."/>
            <person name="Yoo Y."/>
            <person name="Kim J.-J."/>
        </authorList>
    </citation>
    <scope>NUCLEOTIDE SEQUENCE [LARGE SCALE GENOMIC DNA]</scope>
    <source>
        <strain evidence="1 2">JGD-16</strain>
    </source>
</reference>
<dbReference type="EMBL" id="JABWTA010000001">
    <property type="protein sequence ID" value="NVE96033.1"/>
    <property type="molecule type" value="Genomic_DNA"/>
</dbReference>
<evidence type="ECO:0000313" key="2">
    <source>
        <dbReference type="Proteomes" id="UP000546031"/>
    </source>
</evidence>
<accession>A0A850HCS7</accession>
<evidence type="ECO:0000313" key="1">
    <source>
        <dbReference type="EMBL" id="NVE96033.1"/>
    </source>
</evidence>
<proteinExistence type="predicted"/>
<dbReference type="Proteomes" id="UP000546031">
    <property type="component" value="Unassembled WGS sequence"/>
</dbReference>
<dbReference type="RefSeq" id="WP_176274197.1">
    <property type="nucleotide sequence ID" value="NZ_JABWTA010000001.1"/>
</dbReference>
<protein>
    <submittedName>
        <fullName evidence="1">Uncharacterized protein</fullName>
    </submittedName>
</protein>